<feature type="compositionally biased region" description="Basic and acidic residues" evidence="4">
    <location>
        <begin position="669"/>
        <end position="686"/>
    </location>
</feature>
<dbReference type="InterPro" id="IPR001025">
    <property type="entry name" value="BAH_dom"/>
</dbReference>
<dbReference type="EMBL" id="CACTIH010000191">
    <property type="protein sequence ID" value="CAA2956598.1"/>
    <property type="molecule type" value="Genomic_DNA"/>
</dbReference>
<sequence length="1639" mass="176565">MHGRVQREGESIRSLQRSISQHMRSVPPLATSNRTIAAACGHSSVTSSTITTTSTASDSFLKDGRKISIGDCALFKPPKDSPPFIGIIRWLASSKEKKLLLGVNWLYRPAELKLGRGIQLDAAPNEIFYSFHKDEIPAASLLHPCKVSFLPKGVELPAGISSFICRRVYDIENNCLWWLNDQDYINERQQEVDKLLHKTRTEMHATMQSGGPSPKPVNSLASTLQSKSGPDNGQVGATSFSSQVKGKKRERGDHAVDPIKRERSSKTDDGDSGILRAENSLKSDIGKITGKGGLTDLEGVEKFVQLMQPERMERKMDLISRCLLAGVLAATDKFDCLNHFVQLKGLLVLDEWLQDIHRGMINDGNNSKDGDKSVEEFLLILLRALDKLPVNLEALKMCNIGRSVNHLRSHKNLEIQKKVRSLVDTWKKRVEAEIDAKSGSTQVVSPWPSKSRLPEASLGGSKNLNGTDVAIRSSITMLSASKTSSVKSSPGESNTKSSSSSPGPIKSSSSPATGKDIQPKNSVGSASDVPLSRDEKSSSSVQSYSYNPSSVKDDIKGSDTGLVSVNKISGSASRHRKSSNGFLGSPVTGGMKETSSSRSSSLHRSTALDKSSQSAFNIDRALEAPFSEGSSHKLIVKIPNRGRFPAHGAKMEPSEDPSIMSSRVSSPVHSEKNDYIPHNPKERSDVDPSNFTSDVNMESWQGNESKDVINGSVEAVVSPAALPHQEQSRTTEASRRIIEALKRNDLKSREASFSPMNALIESCKYSEVNSCVSLEDDMGMNLLASVAAGEMSRTDSPERSTFVADEVCADEDGKSKPSPEDGIAGGQILCSDDGDSKNQVIAGTLLSEDELHLSKHAPLEYSGERCASSQVNEDLLTGECNKHVNLVDLRTSGDPHGDIGEKSCEMKSSASLMPSGTMEKVKDVELSKKFLEEKVPTSNANVDAISDSKPCGNDNLVAQAMVSHGISNVEDGNRSAEVVGDSTNDLKEELSTEFPVEQELPAVAASSVLTERCDNEMLQRTASEKKVISQNDNDVNEEKGGEKDTVNCVIQSERQNFDKGADKPNVEDRGMSCLDSTMDDVKSQNTEVNVENDESPEHQSVISPPQKELLAISSKEAQKKTESIESKLPGVEADVTEECSSSETEASFSSATAPPGPDAKINFDLNEGFIEDDGKYGEPVNFISSDLTSVHVINPLLSSNGLPASITFAAAAKGPFVPPEEPLRRKSELGWKGSAATSAFRPAEPRKALDLHFGSRNVSSTDASTSRHVHPLLDIDLNVPDERVVEDMASRDSDSAVNSTSVFISDRGMTLNECIGAAPARGSVALDLDLNRVDEANEMGHCSLSSKFKVEGTDLPVDSSGGSRTGAVRRHFDLNDGPVVDDAIAEQFSSSHQGKGIILSQLPTAGLRMNNSELGNISSWFPPGNTYSTVTIPSTLPDRGDQPFPVIPPGAPQRLFAPTVGTPFISDVYRGPVLSSSPAIPFPPGSFQYRMFPVGPTYPLPTPTFSVGANSFVDSSSGGRLFTTPGNSQFLGHGGAVSPQLPRPFLVNLPDSSSNGSLDNNRKWGRPGLDLNAGPGAVDIEGREEMLPLASRQLSVASSQALLEEQARILSVPGGILKRKEPEGGWDYESFRSKQPSWQ</sequence>
<protein>
    <submittedName>
        <fullName evidence="7">BAH domain</fullName>
    </submittedName>
</protein>
<feature type="domain" description="TFIIS N-terminal" evidence="6">
    <location>
        <begin position="347"/>
        <end position="433"/>
    </location>
</feature>
<gene>
    <name evidence="7" type="ORF">OLEA9_A010311</name>
</gene>
<dbReference type="Pfam" id="PF08711">
    <property type="entry name" value="Med26"/>
    <property type="match status" value="1"/>
</dbReference>
<feature type="region of interest" description="Disordered" evidence="4">
    <location>
        <begin position="647"/>
        <end position="688"/>
    </location>
</feature>
<evidence type="ECO:0000313" key="7">
    <source>
        <dbReference type="EMBL" id="CAA2956598.1"/>
    </source>
</evidence>
<feature type="compositionally biased region" description="Basic and acidic residues" evidence="4">
    <location>
        <begin position="250"/>
        <end position="269"/>
    </location>
</feature>
<evidence type="ECO:0000259" key="5">
    <source>
        <dbReference type="PROSITE" id="PS51038"/>
    </source>
</evidence>
<dbReference type="SMART" id="SM00439">
    <property type="entry name" value="BAH"/>
    <property type="match status" value="1"/>
</dbReference>
<accession>A0A8S0PX10</accession>
<feature type="compositionally biased region" description="Basic and acidic residues" evidence="4">
    <location>
        <begin position="1036"/>
        <end position="1045"/>
    </location>
</feature>
<dbReference type="Gramene" id="OE9A010311T3">
    <property type="protein sequence ID" value="OE9A010311C3"/>
    <property type="gene ID" value="OE9A010311"/>
</dbReference>
<dbReference type="CDD" id="cd00183">
    <property type="entry name" value="TFIIS_I"/>
    <property type="match status" value="1"/>
</dbReference>
<feature type="region of interest" description="Disordered" evidence="4">
    <location>
        <begin position="204"/>
        <end position="274"/>
    </location>
</feature>
<dbReference type="PANTHER" id="PTHR46548:SF1">
    <property type="entry name" value="BAH AND TFIIS DOMAIN-CONTAINING PROTEIN-RELATED"/>
    <property type="match status" value="1"/>
</dbReference>
<dbReference type="PROSITE" id="PS51038">
    <property type="entry name" value="BAH"/>
    <property type="match status" value="1"/>
</dbReference>
<dbReference type="GO" id="GO:0005634">
    <property type="term" value="C:nucleus"/>
    <property type="evidence" value="ECO:0007669"/>
    <property type="project" value="UniProtKB-SubCell"/>
</dbReference>
<feature type="region of interest" description="Disordered" evidence="4">
    <location>
        <begin position="1618"/>
        <end position="1639"/>
    </location>
</feature>
<dbReference type="SUPFAM" id="SSF47676">
    <property type="entry name" value="Conserved domain common to transcription factors TFIIS, elongin A, CRSP70"/>
    <property type="match status" value="1"/>
</dbReference>
<feature type="compositionally biased region" description="Low complexity" evidence="4">
    <location>
        <begin position="1138"/>
        <end position="1153"/>
    </location>
</feature>
<dbReference type="Pfam" id="PF01426">
    <property type="entry name" value="BAH"/>
    <property type="match status" value="1"/>
</dbReference>
<evidence type="ECO:0000313" key="8">
    <source>
        <dbReference type="Proteomes" id="UP000594638"/>
    </source>
</evidence>
<dbReference type="Gene3D" id="2.30.30.490">
    <property type="match status" value="1"/>
</dbReference>
<dbReference type="GO" id="GO:0003682">
    <property type="term" value="F:chromatin binding"/>
    <property type="evidence" value="ECO:0007669"/>
    <property type="project" value="InterPro"/>
</dbReference>
<feature type="compositionally biased region" description="Low complexity" evidence="4">
    <location>
        <begin position="538"/>
        <end position="550"/>
    </location>
</feature>
<comment type="caution">
    <text evidence="7">The sequence shown here is derived from an EMBL/GenBank/DDBJ whole genome shotgun (WGS) entry which is preliminary data.</text>
</comment>
<feature type="compositionally biased region" description="Polar residues" evidence="4">
    <location>
        <begin position="561"/>
        <end position="572"/>
    </location>
</feature>
<evidence type="ECO:0000256" key="2">
    <source>
        <dbReference type="ARBA" id="ARBA00023242"/>
    </source>
</evidence>
<dbReference type="PANTHER" id="PTHR46548">
    <property type="entry name" value="BAH AND TFIIS DOMAIN-CONTAINING PROTEIN-RELATED"/>
    <property type="match status" value="1"/>
</dbReference>
<evidence type="ECO:0000259" key="6">
    <source>
        <dbReference type="PROSITE" id="PS51319"/>
    </source>
</evidence>
<feature type="compositionally biased region" description="Basic and acidic residues" evidence="4">
    <location>
        <begin position="1116"/>
        <end position="1125"/>
    </location>
</feature>
<dbReference type="SMART" id="SM00509">
    <property type="entry name" value="TFS2N"/>
    <property type="match status" value="1"/>
</dbReference>
<feature type="compositionally biased region" description="Basic and acidic residues" evidence="4">
    <location>
        <begin position="1055"/>
        <end position="1070"/>
    </location>
</feature>
<feature type="domain" description="BAH" evidence="5">
    <location>
        <begin position="65"/>
        <end position="180"/>
    </location>
</feature>
<dbReference type="InterPro" id="IPR003617">
    <property type="entry name" value="TFIIS/CRSP70_N_sub"/>
</dbReference>
<reference evidence="7 8" key="1">
    <citation type="submission" date="2019-12" db="EMBL/GenBank/DDBJ databases">
        <authorList>
            <person name="Alioto T."/>
            <person name="Alioto T."/>
            <person name="Gomez Garrido J."/>
        </authorList>
    </citation>
    <scope>NUCLEOTIDE SEQUENCE [LARGE SCALE GENOMIC DNA]</scope>
</reference>
<feature type="region of interest" description="Disordered" evidence="4">
    <location>
        <begin position="437"/>
        <end position="465"/>
    </location>
</feature>
<feature type="compositionally biased region" description="Polar residues" evidence="4">
    <location>
        <begin position="219"/>
        <end position="244"/>
    </location>
</feature>
<comment type="subcellular location">
    <subcellularLocation>
        <location evidence="1 3">Nucleus</location>
    </subcellularLocation>
</comment>
<dbReference type="PROSITE" id="PS51319">
    <property type="entry name" value="TFIIS_N"/>
    <property type="match status" value="1"/>
</dbReference>
<evidence type="ECO:0000256" key="4">
    <source>
        <dbReference type="SAM" id="MobiDB-lite"/>
    </source>
</evidence>
<dbReference type="Proteomes" id="UP000594638">
    <property type="component" value="Unassembled WGS sequence"/>
</dbReference>
<feature type="compositionally biased region" description="Low complexity" evidence="4">
    <location>
        <begin position="480"/>
        <end position="511"/>
    </location>
</feature>
<evidence type="ECO:0000256" key="1">
    <source>
        <dbReference type="ARBA" id="ARBA00004123"/>
    </source>
</evidence>
<organism evidence="7 8">
    <name type="scientific">Olea europaea subsp. europaea</name>
    <dbReference type="NCBI Taxonomy" id="158383"/>
    <lineage>
        <taxon>Eukaryota</taxon>
        <taxon>Viridiplantae</taxon>
        <taxon>Streptophyta</taxon>
        <taxon>Embryophyta</taxon>
        <taxon>Tracheophyta</taxon>
        <taxon>Spermatophyta</taxon>
        <taxon>Magnoliopsida</taxon>
        <taxon>eudicotyledons</taxon>
        <taxon>Gunneridae</taxon>
        <taxon>Pentapetalae</taxon>
        <taxon>asterids</taxon>
        <taxon>lamiids</taxon>
        <taxon>Lamiales</taxon>
        <taxon>Oleaceae</taxon>
        <taxon>Oleeae</taxon>
        <taxon>Olea</taxon>
    </lineage>
</organism>
<feature type="region of interest" description="Disordered" evidence="4">
    <location>
        <begin position="1021"/>
        <end position="1160"/>
    </location>
</feature>
<feature type="compositionally biased region" description="Low complexity" evidence="4">
    <location>
        <begin position="596"/>
        <end position="605"/>
    </location>
</feature>
<feature type="compositionally biased region" description="Polar residues" evidence="4">
    <location>
        <begin position="659"/>
        <end position="668"/>
    </location>
</feature>
<dbReference type="Gene3D" id="1.20.930.10">
    <property type="entry name" value="Conserved domain common to transcription factors TFIIS, elongin A, CRSP70"/>
    <property type="match status" value="1"/>
</dbReference>
<proteinExistence type="predicted"/>
<dbReference type="InterPro" id="IPR017923">
    <property type="entry name" value="TFIIS_N"/>
</dbReference>
<evidence type="ECO:0000256" key="3">
    <source>
        <dbReference type="PROSITE-ProRule" id="PRU00649"/>
    </source>
</evidence>
<dbReference type="InterPro" id="IPR035441">
    <property type="entry name" value="TFIIS/LEDGF_dom_sf"/>
</dbReference>
<dbReference type="OrthoDB" id="1917005at2759"/>
<feature type="region of interest" description="Disordered" evidence="4">
    <location>
        <begin position="808"/>
        <end position="829"/>
    </location>
</feature>
<dbReference type="InterPro" id="IPR043151">
    <property type="entry name" value="BAH_sf"/>
</dbReference>
<keyword evidence="2 3" id="KW-0539">Nucleus</keyword>
<name>A0A8S0PX10_OLEEU</name>
<keyword evidence="8" id="KW-1185">Reference proteome</keyword>
<feature type="region of interest" description="Disordered" evidence="4">
    <location>
        <begin position="480"/>
        <end position="614"/>
    </location>
</feature>